<name>A0ABX0GUU0_9ACTN</name>
<keyword evidence="5 6" id="KW-0472">Membrane</keyword>
<feature type="transmembrane region" description="Helical" evidence="6">
    <location>
        <begin position="416"/>
        <end position="436"/>
    </location>
</feature>
<evidence type="ECO:0000256" key="4">
    <source>
        <dbReference type="ARBA" id="ARBA00022989"/>
    </source>
</evidence>
<feature type="transmembrane region" description="Helical" evidence="6">
    <location>
        <begin position="343"/>
        <end position="368"/>
    </location>
</feature>
<feature type="transmembrane region" description="Helical" evidence="6">
    <location>
        <begin position="168"/>
        <end position="187"/>
    </location>
</feature>
<feature type="transmembrane region" description="Helical" evidence="6">
    <location>
        <begin position="124"/>
        <end position="148"/>
    </location>
</feature>
<keyword evidence="3 6" id="KW-0812">Transmembrane</keyword>
<dbReference type="Pfam" id="PF13520">
    <property type="entry name" value="AA_permease_2"/>
    <property type="match status" value="1"/>
</dbReference>
<feature type="transmembrane region" description="Helical" evidence="6">
    <location>
        <begin position="448"/>
        <end position="467"/>
    </location>
</feature>
<evidence type="ECO:0000256" key="6">
    <source>
        <dbReference type="SAM" id="Phobius"/>
    </source>
</evidence>
<feature type="transmembrane region" description="Helical" evidence="6">
    <location>
        <begin position="199"/>
        <end position="218"/>
    </location>
</feature>
<feature type="transmembrane region" description="Helical" evidence="6">
    <location>
        <begin position="293"/>
        <end position="313"/>
    </location>
</feature>
<gene>
    <name evidence="7" type="ORF">G9H71_12215</name>
</gene>
<comment type="subcellular location">
    <subcellularLocation>
        <location evidence="1">Membrane</location>
        <topology evidence="1">Multi-pass membrane protein</topology>
    </subcellularLocation>
</comment>
<evidence type="ECO:0000313" key="7">
    <source>
        <dbReference type="EMBL" id="NHC14542.1"/>
    </source>
</evidence>
<dbReference type="PANTHER" id="PTHR43243:SF4">
    <property type="entry name" value="CATIONIC AMINO ACID TRANSPORTER 4"/>
    <property type="match status" value="1"/>
</dbReference>
<evidence type="ECO:0000256" key="2">
    <source>
        <dbReference type="ARBA" id="ARBA00022448"/>
    </source>
</evidence>
<evidence type="ECO:0000256" key="5">
    <source>
        <dbReference type="ARBA" id="ARBA00023136"/>
    </source>
</evidence>
<keyword evidence="8" id="KW-1185">Reference proteome</keyword>
<sequence length="502" mass="52920">MAVTDGRGRSRRGGRAGSVLRTKPIEDVLAQTAGEGDEQSRGRLRKSLGPWDLMGFGIGIVIGTGIFTLTGVQARENAGPAITISFALAGVVSMLAALCYAELSSSVPTAGSAYTYSYATMGEIFAWIVGWDLVLEFALGAATVARGWSDYLARLLDLPTGLFTEEAPVNVGAVAITLVLGAVAYLGIRESARVTNTLVVVKVAICVFVVIAGAFYVTKANLTPFVPPSQPPSDDESGLARPLVQTLFGLEPSVYGIGGVLAAMAVVFFAFTGFEAVANLGEETRRPQRDLPLGLFGTLGVCALLYVAVSFVITGMVDYREIDTGAPIASAFDAVGLGWASDLVSVAAVAGLTTVILVDITAMGRITFAMSRDGLLPRAVAAVHPRFGTPYRITVVVTVAVALLAGLVPLETLADLVSIGTLFAFVLVSIAVPVLRVTRRDLERPFRVPLSPVLPVLSAFACLYLMANLSVETWLRFLAWLALGLVVYLAYGRRQARLARGV</sequence>
<dbReference type="RefSeq" id="WP_166282172.1">
    <property type="nucleotide sequence ID" value="NZ_JAANNP010000007.1"/>
</dbReference>
<feature type="transmembrane region" description="Helical" evidence="6">
    <location>
        <begin position="51"/>
        <end position="69"/>
    </location>
</feature>
<proteinExistence type="predicted"/>
<dbReference type="PANTHER" id="PTHR43243">
    <property type="entry name" value="INNER MEMBRANE TRANSPORTER YGJI-RELATED"/>
    <property type="match status" value="1"/>
</dbReference>
<accession>A0ABX0GUU0</accession>
<feature type="transmembrane region" description="Helical" evidence="6">
    <location>
        <begin position="81"/>
        <end position="103"/>
    </location>
</feature>
<reference evidence="7 8" key="1">
    <citation type="submission" date="2020-03" db="EMBL/GenBank/DDBJ databases">
        <title>Two novel Motilibacter sp.</title>
        <authorList>
            <person name="Liu S."/>
        </authorList>
    </citation>
    <scope>NUCLEOTIDE SEQUENCE [LARGE SCALE GENOMIC DNA]</scope>
    <source>
        <strain evidence="7 8">E257</strain>
    </source>
</reference>
<organism evidence="7 8">
    <name type="scientific">Motilibacter deserti</name>
    <dbReference type="NCBI Taxonomy" id="2714956"/>
    <lineage>
        <taxon>Bacteria</taxon>
        <taxon>Bacillati</taxon>
        <taxon>Actinomycetota</taxon>
        <taxon>Actinomycetes</taxon>
        <taxon>Motilibacterales</taxon>
        <taxon>Motilibacteraceae</taxon>
        <taxon>Motilibacter</taxon>
    </lineage>
</organism>
<dbReference type="Proteomes" id="UP000800981">
    <property type="component" value="Unassembled WGS sequence"/>
</dbReference>
<evidence type="ECO:0000256" key="1">
    <source>
        <dbReference type="ARBA" id="ARBA00004141"/>
    </source>
</evidence>
<feature type="transmembrane region" description="Helical" evidence="6">
    <location>
        <begin position="389"/>
        <end position="410"/>
    </location>
</feature>
<evidence type="ECO:0000256" key="3">
    <source>
        <dbReference type="ARBA" id="ARBA00022692"/>
    </source>
</evidence>
<dbReference type="PIRSF" id="PIRSF006060">
    <property type="entry name" value="AA_transporter"/>
    <property type="match status" value="1"/>
</dbReference>
<comment type="caution">
    <text evidence="7">The sequence shown here is derived from an EMBL/GenBank/DDBJ whole genome shotgun (WGS) entry which is preliminary data.</text>
</comment>
<feature type="transmembrane region" description="Helical" evidence="6">
    <location>
        <begin position="473"/>
        <end position="491"/>
    </location>
</feature>
<evidence type="ECO:0000313" key="8">
    <source>
        <dbReference type="Proteomes" id="UP000800981"/>
    </source>
</evidence>
<feature type="transmembrane region" description="Helical" evidence="6">
    <location>
        <begin position="254"/>
        <end position="281"/>
    </location>
</feature>
<keyword evidence="4 6" id="KW-1133">Transmembrane helix</keyword>
<protein>
    <submittedName>
        <fullName evidence="7">Amino acid permease</fullName>
    </submittedName>
</protein>
<dbReference type="EMBL" id="JAANNP010000007">
    <property type="protein sequence ID" value="NHC14542.1"/>
    <property type="molecule type" value="Genomic_DNA"/>
</dbReference>
<keyword evidence="2" id="KW-0813">Transport</keyword>
<dbReference type="InterPro" id="IPR002293">
    <property type="entry name" value="AA/rel_permease1"/>
</dbReference>
<dbReference type="Gene3D" id="1.20.1740.10">
    <property type="entry name" value="Amino acid/polyamine transporter I"/>
    <property type="match status" value="1"/>
</dbReference>